<feature type="domain" description="CW-type" evidence="11">
    <location>
        <begin position="573"/>
        <end position="623"/>
    </location>
</feature>
<gene>
    <name evidence="12" type="ORF">CEPIT_LOCUS36889</name>
</gene>
<dbReference type="PANTHER" id="PTHR46245:SF3">
    <property type="entry name" value="B3 DOMAIN-CONTAINING TRANSCRIPTION REPRESSOR VAL1"/>
    <property type="match status" value="1"/>
</dbReference>
<protein>
    <submittedName>
        <fullName evidence="12">Uncharacterized protein</fullName>
    </submittedName>
</protein>
<evidence type="ECO:0000256" key="7">
    <source>
        <dbReference type="ARBA" id="ARBA00023163"/>
    </source>
</evidence>
<evidence type="ECO:0000259" key="10">
    <source>
        <dbReference type="PROSITE" id="PS50863"/>
    </source>
</evidence>
<accession>A0AAV0FSC0</accession>
<keyword evidence="7" id="KW-0804">Transcription</keyword>
<feature type="region of interest" description="Disordered" evidence="9">
    <location>
        <begin position="765"/>
        <end position="801"/>
    </location>
</feature>
<evidence type="ECO:0000313" key="13">
    <source>
        <dbReference type="Proteomes" id="UP001152523"/>
    </source>
</evidence>
<feature type="domain" description="TF-B3" evidence="10">
    <location>
        <begin position="349"/>
        <end position="449"/>
    </location>
</feature>
<keyword evidence="5" id="KW-0805">Transcription regulation</keyword>
<dbReference type="AlphaFoldDB" id="A0AAV0FSC0"/>
<organism evidence="12 13">
    <name type="scientific">Cuscuta epithymum</name>
    <dbReference type="NCBI Taxonomy" id="186058"/>
    <lineage>
        <taxon>Eukaryota</taxon>
        <taxon>Viridiplantae</taxon>
        <taxon>Streptophyta</taxon>
        <taxon>Embryophyta</taxon>
        <taxon>Tracheophyta</taxon>
        <taxon>Spermatophyta</taxon>
        <taxon>Magnoliopsida</taxon>
        <taxon>eudicotyledons</taxon>
        <taxon>Gunneridae</taxon>
        <taxon>Pentapetalae</taxon>
        <taxon>asterids</taxon>
        <taxon>lamiids</taxon>
        <taxon>Solanales</taxon>
        <taxon>Convolvulaceae</taxon>
        <taxon>Cuscuteae</taxon>
        <taxon>Cuscuta</taxon>
        <taxon>Cuscuta subgen. Cuscuta</taxon>
    </lineage>
</organism>
<reference evidence="12" key="1">
    <citation type="submission" date="2022-07" db="EMBL/GenBank/DDBJ databases">
        <authorList>
            <person name="Macas J."/>
            <person name="Novak P."/>
            <person name="Neumann P."/>
        </authorList>
    </citation>
    <scope>NUCLEOTIDE SEQUENCE</scope>
</reference>
<sequence>MVSKFCMNEYCRSTTSFEWKQGWGLKSGGFAALCYNCGLNSKGKEIRNRYSLGKRRLNILLNSKGKEIRNRYSLGKRRLNILSAYEKVAFCETFHLDESGWRECRMCRKRIHCGCIMSKYLFEYMDFGGIGCLSCTRCLGGHTIFPVQIPNEDPPSGIFTMKNSADTHTLLVENRTDQTIFENGRLLQFGNSTEESENDKIKQEQSIIPAMDASRLCFSNLNQQSPKTSLLEKAESCIPNTTLKDQLSLNFFLTTPMGNSGSVLPISSGVSPFQQGQTAHNIFPKAPKASSSSGFESKCGISTLTGVARPSSEGRSSKNQFLPRYWPRITDQELQKLSGDLKSSIVPLFEKVLSASDAGRIGRLVIPKACAEAYFPYITQSEGIPIRVQDVKGKEWIFQFRFWPNNNSRMYVLEGVTPCIQNMQLQAGDTVTFSRIDPGRKLFMGFRKAVNYAETQDSQNATIANGGCSPESPDFAPTENCATNVGKETDDSLQINVIVPEKKIKKTGSKNKRLLLNTEDAIKLKITCEEARDLLRPPPNVNPTIVVIEDCDFEEYDEPPIFGKRTVFTTASSGEQGQWAQCDSCFKWRRLPTHVLLPANWTCSDNTWDSNRSSCSAASEMNKKQLDSFHRACNKGETKRGRVSESGNDCETYAGLDALACIAVLGDDSIGGGGGDLGASEPSTTKHPRHRPGCTCIVCIQPPSGKGKHDPTCKCIVCLTVKRRFKTLMLRKKKKKSEREADIVQEKDKTLPDIDVSIDGPSLVQHACYPENDDYPNGDRGNSKGQLDLNCHPNESQAPEG</sequence>
<dbReference type="InterPro" id="IPR003340">
    <property type="entry name" value="B3_DNA-bd"/>
</dbReference>
<evidence type="ECO:0000256" key="2">
    <source>
        <dbReference type="ARBA" id="ARBA00022723"/>
    </source>
</evidence>
<dbReference type="Gene3D" id="3.30.40.100">
    <property type="match status" value="1"/>
</dbReference>
<dbReference type="Pfam" id="PF02362">
    <property type="entry name" value="B3"/>
    <property type="match status" value="1"/>
</dbReference>
<evidence type="ECO:0000256" key="3">
    <source>
        <dbReference type="ARBA" id="ARBA00022771"/>
    </source>
</evidence>
<dbReference type="Pfam" id="PF25813">
    <property type="entry name" value="zf_VAL1_N"/>
    <property type="match status" value="1"/>
</dbReference>
<proteinExistence type="predicted"/>
<dbReference type="InterPro" id="IPR011124">
    <property type="entry name" value="Znf_CW"/>
</dbReference>
<evidence type="ECO:0000256" key="4">
    <source>
        <dbReference type="ARBA" id="ARBA00022833"/>
    </source>
</evidence>
<comment type="subcellular location">
    <subcellularLocation>
        <location evidence="1">Nucleus</location>
    </subcellularLocation>
</comment>
<dbReference type="GO" id="GO:0005634">
    <property type="term" value="C:nucleus"/>
    <property type="evidence" value="ECO:0007669"/>
    <property type="project" value="UniProtKB-SubCell"/>
</dbReference>
<dbReference type="SMART" id="SM01019">
    <property type="entry name" value="B3"/>
    <property type="match status" value="1"/>
</dbReference>
<evidence type="ECO:0000256" key="9">
    <source>
        <dbReference type="SAM" id="MobiDB-lite"/>
    </source>
</evidence>
<dbReference type="Gene3D" id="2.40.330.10">
    <property type="entry name" value="DNA-binding pseudobarrel domain"/>
    <property type="match status" value="1"/>
</dbReference>
<dbReference type="PROSITE" id="PS50863">
    <property type="entry name" value="B3"/>
    <property type="match status" value="1"/>
</dbReference>
<dbReference type="Proteomes" id="UP001152523">
    <property type="component" value="Unassembled WGS sequence"/>
</dbReference>
<dbReference type="FunFam" id="2.40.330.10:FF:000006">
    <property type="entry name" value="B3 domain-containing transcription repressor VAL1"/>
    <property type="match status" value="1"/>
</dbReference>
<evidence type="ECO:0000256" key="5">
    <source>
        <dbReference type="ARBA" id="ARBA00023015"/>
    </source>
</evidence>
<dbReference type="SUPFAM" id="SSF101936">
    <property type="entry name" value="DNA-binding pseudobarrel domain"/>
    <property type="match status" value="1"/>
</dbReference>
<evidence type="ECO:0000256" key="6">
    <source>
        <dbReference type="ARBA" id="ARBA00023125"/>
    </source>
</evidence>
<dbReference type="PROSITE" id="PS51050">
    <property type="entry name" value="ZF_CW"/>
    <property type="match status" value="1"/>
</dbReference>
<dbReference type="PANTHER" id="PTHR46245">
    <property type="entry name" value="B3 DOMAIN-CONTAINING PROTEIN OS07G0563300"/>
    <property type="match status" value="1"/>
</dbReference>
<name>A0AAV0FSC0_9ASTE</name>
<dbReference type="CDD" id="cd10017">
    <property type="entry name" value="B3_DNA"/>
    <property type="match status" value="1"/>
</dbReference>
<evidence type="ECO:0000259" key="11">
    <source>
        <dbReference type="PROSITE" id="PS51050"/>
    </source>
</evidence>
<dbReference type="GO" id="GO:0008270">
    <property type="term" value="F:zinc ion binding"/>
    <property type="evidence" value="ECO:0007669"/>
    <property type="project" value="UniProtKB-KW"/>
</dbReference>
<comment type="caution">
    <text evidence="12">The sequence shown here is derived from an EMBL/GenBank/DDBJ whole genome shotgun (WGS) entry which is preliminary data.</text>
</comment>
<keyword evidence="8" id="KW-0539">Nucleus</keyword>
<dbReference type="InterPro" id="IPR057743">
    <property type="entry name" value="Zfn_VAL1-3_N"/>
</dbReference>
<dbReference type="GO" id="GO:0003677">
    <property type="term" value="F:DNA binding"/>
    <property type="evidence" value="ECO:0007669"/>
    <property type="project" value="UniProtKB-KW"/>
</dbReference>
<evidence type="ECO:0000313" key="12">
    <source>
        <dbReference type="EMBL" id="CAH9138548.1"/>
    </source>
</evidence>
<keyword evidence="3" id="KW-0863">Zinc-finger</keyword>
<evidence type="ECO:0000256" key="1">
    <source>
        <dbReference type="ARBA" id="ARBA00004123"/>
    </source>
</evidence>
<evidence type="ECO:0000256" key="8">
    <source>
        <dbReference type="ARBA" id="ARBA00023242"/>
    </source>
</evidence>
<dbReference type="EMBL" id="CAMAPF010001011">
    <property type="protein sequence ID" value="CAH9138548.1"/>
    <property type="molecule type" value="Genomic_DNA"/>
</dbReference>
<keyword evidence="13" id="KW-1185">Reference proteome</keyword>
<dbReference type="Pfam" id="PF07496">
    <property type="entry name" value="zf-CW"/>
    <property type="match status" value="1"/>
</dbReference>
<keyword evidence="6" id="KW-0238">DNA-binding</keyword>
<keyword evidence="2" id="KW-0479">Metal-binding</keyword>
<dbReference type="GO" id="GO:0006355">
    <property type="term" value="P:regulation of DNA-templated transcription"/>
    <property type="evidence" value="ECO:0007669"/>
    <property type="project" value="UniProtKB-ARBA"/>
</dbReference>
<keyword evidence="4" id="KW-0862">Zinc</keyword>
<dbReference type="InterPro" id="IPR015300">
    <property type="entry name" value="DNA-bd_pseudobarrel_sf"/>
</dbReference>